<dbReference type="PANTHER" id="PTHR12788:SF8">
    <property type="entry name" value="PROTEIN-TYROSINE SULFOTRANSFERASE"/>
    <property type="match status" value="1"/>
</dbReference>
<evidence type="ECO:0000256" key="3">
    <source>
        <dbReference type="ARBA" id="ARBA00022679"/>
    </source>
</evidence>
<dbReference type="Gene3D" id="3.40.50.300">
    <property type="entry name" value="P-loop containing nucleotide triphosphate hydrolases"/>
    <property type="match status" value="1"/>
</dbReference>
<protein>
    <recommendedName>
        <fullName evidence="2 5">Protein-tyrosine sulfotransferase</fullName>
        <ecNumber evidence="2 5">2.8.2.20</ecNumber>
    </recommendedName>
</protein>
<comment type="catalytic activity">
    <reaction evidence="4 5">
        <text>L-tyrosyl-[protein] + 3'-phosphoadenylyl sulfate = O-sulfo-L-tyrosine-[protein] + adenosine 3',5'-bisphosphate + H(+)</text>
        <dbReference type="Rhea" id="RHEA:16801"/>
        <dbReference type="Rhea" id="RHEA-COMP:10136"/>
        <dbReference type="Rhea" id="RHEA-COMP:11688"/>
        <dbReference type="ChEBI" id="CHEBI:15378"/>
        <dbReference type="ChEBI" id="CHEBI:46858"/>
        <dbReference type="ChEBI" id="CHEBI:58339"/>
        <dbReference type="ChEBI" id="CHEBI:58343"/>
        <dbReference type="ChEBI" id="CHEBI:65286"/>
        <dbReference type="EC" id="2.8.2.20"/>
    </reaction>
</comment>
<keyword evidence="8" id="KW-1185">Reference proteome</keyword>
<evidence type="ECO:0000256" key="4">
    <source>
        <dbReference type="ARBA" id="ARBA00048460"/>
    </source>
</evidence>
<dbReference type="GO" id="GO:0008476">
    <property type="term" value="F:protein-tyrosine sulfotransferase activity"/>
    <property type="evidence" value="ECO:0007669"/>
    <property type="project" value="UniProtKB-EC"/>
</dbReference>
<feature type="transmembrane region" description="Helical" evidence="6">
    <location>
        <begin position="12"/>
        <end position="29"/>
    </location>
</feature>
<keyword evidence="6" id="KW-0472">Membrane</keyword>
<dbReference type="InterPro" id="IPR027417">
    <property type="entry name" value="P-loop_NTPase"/>
</dbReference>
<evidence type="ECO:0000256" key="5">
    <source>
        <dbReference type="RuleBase" id="RU365018"/>
    </source>
</evidence>
<comment type="similarity">
    <text evidence="1 5">Belongs to the protein sulfotransferase family.</text>
</comment>
<dbReference type="SUPFAM" id="SSF52540">
    <property type="entry name" value="P-loop containing nucleoside triphosphate hydrolases"/>
    <property type="match status" value="1"/>
</dbReference>
<evidence type="ECO:0000313" key="7">
    <source>
        <dbReference type="EMBL" id="KAJ7381908.1"/>
    </source>
</evidence>
<dbReference type="OrthoDB" id="10437207at2759"/>
<dbReference type="AlphaFoldDB" id="A0A9W9ZJM3"/>
<reference evidence="7" key="1">
    <citation type="submission" date="2023-01" db="EMBL/GenBank/DDBJ databases">
        <title>Genome assembly of the deep-sea coral Lophelia pertusa.</title>
        <authorList>
            <person name="Herrera S."/>
            <person name="Cordes E."/>
        </authorList>
    </citation>
    <scope>NUCLEOTIDE SEQUENCE</scope>
    <source>
        <strain evidence="7">USNM1676648</strain>
        <tissue evidence="7">Polyp</tissue>
    </source>
</reference>
<keyword evidence="3 5" id="KW-0808">Transferase</keyword>
<gene>
    <name evidence="7" type="ORF">OS493_038341</name>
</gene>
<keyword evidence="6" id="KW-1133">Transmembrane helix</keyword>
<proteinExistence type="inferred from homology"/>
<dbReference type="PANTHER" id="PTHR12788">
    <property type="entry name" value="PROTEIN-TYROSINE SULFOTRANSFERASE 2"/>
    <property type="match status" value="1"/>
</dbReference>
<evidence type="ECO:0000256" key="2">
    <source>
        <dbReference type="ARBA" id="ARBA00013262"/>
    </source>
</evidence>
<evidence type="ECO:0000313" key="8">
    <source>
        <dbReference type="Proteomes" id="UP001163046"/>
    </source>
</evidence>
<keyword evidence="6" id="KW-0812">Transmembrane</keyword>
<organism evidence="7 8">
    <name type="scientific">Desmophyllum pertusum</name>
    <dbReference type="NCBI Taxonomy" id="174260"/>
    <lineage>
        <taxon>Eukaryota</taxon>
        <taxon>Metazoa</taxon>
        <taxon>Cnidaria</taxon>
        <taxon>Anthozoa</taxon>
        <taxon>Hexacorallia</taxon>
        <taxon>Scleractinia</taxon>
        <taxon>Caryophylliina</taxon>
        <taxon>Caryophylliidae</taxon>
        <taxon>Desmophyllum</taxon>
    </lineage>
</organism>
<evidence type="ECO:0000256" key="1">
    <source>
        <dbReference type="ARBA" id="ARBA00009988"/>
    </source>
</evidence>
<comment type="caution">
    <text evidence="7">The sequence shown here is derived from an EMBL/GenBank/DDBJ whole genome shotgun (WGS) entry which is preliminary data.</text>
</comment>
<dbReference type="InterPro" id="IPR026634">
    <property type="entry name" value="TPST-like"/>
</dbReference>
<accession>A0A9W9ZJM3</accession>
<name>A0A9W9ZJM3_9CNID</name>
<comment type="function">
    <text evidence="5">Catalyzes the O-sulfation of tyrosine residues within acidic motifs of polypeptides, using 3'-phosphoadenylyl sulfate (PAPS) as cosubstrate.</text>
</comment>
<evidence type="ECO:0000256" key="6">
    <source>
        <dbReference type="SAM" id="Phobius"/>
    </source>
</evidence>
<dbReference type="EMBL" id="MU825966">
    <property type="protein sequence ID" value="KAJ7381908.1"/>
    <property type="molecule type" value="Genomic_DNA"/>
</dbReference>
<sequence>MWRGSVTRYRGVLLGVILGLGLAGLLVVLKDEGVHMKQQPIMSYNADEPHPQNDLYKAYGHVNTIVFFIGYPRSRHSLLGSLLDAHPHMIVSDETMAFGRWRSGYQNKWKNSAIYTYYDTMFRASQRSVIGDKSGAFTAGAMLKDDAIDAIHFLQQAAGAKVKFVHVVRNPFDNIATMVLEHRNVKGRSGAHEVKV</sequence>
<dbReference type="EC" id="2.8.2.20" evidence="2 5"/>
<dbReference type="Proteomes" id="UP001163046">
    <property type="component" value="Unassembled WGS sequence"/>
</dbReference>
<dbReference type="GO" id="GO:0005794">
    <property type="term" value="C:Golgi apparatus"/>
    <property type="evidence" value="ECO:0007669"/>
    <property type="project" value="TreeGrafter"/>
</dbReference>